<sequence length="81" mass="8954">MHKSVARSAPKPRNSDTHSREDIRDRADQSAEPSNLPLVDIGGSPGGHYSCEKPWTYRRESSINSQPVPGPASKGWGGRRW</sequence>
<evidence type="ECO:0000313" key="4">
    <source>
        <dbReference type="Proteomes" id="UP000030765"/>
    </source>
</evidence>
<dbReference type="VEuPathDB" id="VectorBase:ASIC010523"/>
<evidence type="ECO:0000256" key="1">
    <source>
        <dbReference type="SAM" id="MobiDB-lite"/>
    </source>
</evidence>
<reference evidence="2 4" key="1">
    <citation type="journal article" date="2014" name="BMC Genomics">
        <title>Genome sequence of Anopheles sinensis provides insight into genetics basis of mosquito competence for malaria parasites.</title>
        <authorList>
            <person name="Zhou D."/>
            <person name="Zhang D."/>
            <person name="Ding G."/>
            <person name="Shi L."/>
            <person name="Hou Q."/>
            <person name="Ye Y."/>
            <person name="Xu Y."/>
            <person name="Zhou H."/>
            <person name="Xiong C."/>
            <person name="Li S."/>
            <person name="Yu J."/>
            <person name="Hong S."/>
            <person name="Yu X."/>
            <person name="Zou P."/>
            <person name="Chen C."/>
            <person name="Chang X."/>
            <person name="Wang W."/>
            <person name="Lv Y."/>
            <person name="Sun Y."/>
            <person name="Ma L."/>
            <person name="Shen B."/>
            <person name="Zhu C."/>
        </authorList>
    </citation>
    <scope>NUCLEOTIDE SEQUENCE [LARGE SCALE GENOMIC DNA]</scope>
</reference>
<organism evidence="2">
    <name type="scientific">Anopheles sinensis</name>
    <name type="common">Mosquito</name>
    <dbReference type="NCBI Taxonomy" id="74873"/>
    <lineage>
        <taxon>Eukaryota</taxon>
        <taxon>Metazoa</taxon>
        <taxon>Ecdysozoa</taxon>
        <taxon>Arthropoda</taxon>
        <taxon>Hexapoda</taxon>
        <taxon>Insecta</taxon>
        <taxon>Pterygota</taxon>
        <taxon>Neoptera</taxon>
        <taxon>Endopterygota</taxon>
        <taxon>Diptera</taxon>
        <taxon>Nematocera</taxon>
        <taxon>Culicoidea</taxon>
        <taxon>Culicidae</taxon>
        <taxon>Anophelinae</taxon>
        <taxon>Anopheles</taxon>
    </lineage>
</organism>
<accession>A0A084VXR8</accession>
<feature type="region of interest" description="Disordered" evidence="1">
    <location>
        <begin position="1"/>
        <end position="81"/>
    </location>
</feature>
<reference evidence="3" key="2">
    <citation type="submission" date="2020-05" db="UniProtKB">
        <authorList>
            <consortium name="EnsemblMetazoa"/>
        </authorList>
    </citation>
    <scope>IDENTIFICATION</scope>
</reference>
<feature type="compositionally biased region" description="Basic and acidic residues" evidence="1">
    <location>
        <begin position="13"/>
        <end position="29"/>
    </location>
</feature>
<name>A0A084VXR8_ANOSI</name>
<dbReference type="EMBL" id="ATLV01018202">
    <property type="status" value="NOT_ANNOTATED_CDS"/>
    <property type="molecule type" value="Genomic_DNA"/>
</dbReference>
<dbReference type="Proteomes" id="UP000030765">
    <property type="component" value="Unassembled WGS sequence"/>
</dbReference>
<proteinExistence type="predicted"/>
<keyword evidence="4" id="KW-1185">Reference proteome</keyword>
<gene>
    <name evidence="2" type="ORF">ZHAS_00010523</name>
</gene>
<dbReference type="EnsemblMetazoa" id="ASIC010523-RA">
    <property type="protein sequence ID" value="ASIC010523-PA"/>
    <property type="gene ID" value="ASIC010523"/>
</dbReference>
<dbReference type="EMBL" id="KE525224">
    <property type="protein sequence ID" value="KFB42762.1"/>
    <property type="molecule type" value="Genomic_DNA"/>
</dbReference>
<evidence type="ECO:0000313" key="3">
    <source>
        <dbReference type="EnsemblMetazoa" id="ASIC010523-PA"/>
    </source>
</evidence>
<dbReference type="AlphaFoldDB" id="A0A084VXR8"/>
<evidence type="ECO:0000313" key="2">
    <source>
        <dbReference type="EMBL" id="KFB42762.1"/>
    </source>
</evidence>
<protein>
    <submittedName>
        <fullName evidence="2 3">Uncharacterized protein</fullName>
    </submittedName>
</protein>